<feature type="chain" id="PRO_5029826674" description="EGF-like domain-containing protein" evidence="2">
    <location>
        <begin position="22"/>
        <end position="318"/>
    </location>
</feature>
<feature type="region of interest" description="Disordered" evidence="1">
    <location>
        <begin position="51"/>
        <end position="80"/>
    </location>
</feature>
<organism evidence="5 6">
    <name type="scientific">Strongylocentrotus purpuratus</name>
    <name type="common">Purple sea urchin</name>
    <dbReference type="NCBI Taxonomy" id="7668"/>
    <lineage>
        <taxon>Eukaryota</taxon>
        <taxon>Metazoa</taxon>
        <taxon>Echinodermata</taxon>
        <taxon>Eleutherozoa</taxon>
        <taxon>Echinozoa</taxon>
        <taxon>Echinoidea</taxon>
        <taxon>Euechinoidea</taxon>
        <taxon>Echinacea</taxon>
        <taxon>Camarodonta</taxon>
        <taxon>Echinidea</taxon>
        <taxon>Strongylocentrotidae</taxon>
        <taxon>Strongylocentrotus</taxon>
    </lineage>
</organism>
<dbReference type="OMA" id="CNICCIA"/>
<evidence type="ECO:0000313" key="5">
    <source>
        <dbReference type="EnsemblMetazoa" id="XP_030836050"/>
    </source>
</evidence>
<feature type="compositionally biased region" description="Polar residues" evidence="1">
    <location>
        <begin position="130"/>
        <end position="139"/>
    </location>
</feature>
<dbReference type="RefSeq" id="XP_030836050.1">
    <property type="nucleotide sequence ID" value="XM_030980190.1"/>
</dbReference>
<evidence type="ECO:0000313" key="6">
    <source>
        <dbReference type="Proteomes" id="UP000007110"/>
    </source>
</evidence>
<dbReference type="Proteomes" id="UP000007110">
    <property type="component" value="Unassembled WGS sequence"/>
</dbReference>
<dbReference type="Gene3D" id="2.10.25.10">
    <property type="entry name" value="Laminin"/>
    <property type="match status" value="1"/>
</dbReference>
<dbReference type="GeneID" id="115922111"/>
<feature type="compositionally biased region" description="Low complexity" evidence="1">
    <location>
        <begin position="175"/>
        <end position="185"/>
    </location>
</feature>
<dbReference type="OrthoDB" id="409374at2759"/>
<dbReference type="PROSITE" id="PS00022">
    <property type="entry name" value="EGF_1"/>
    <property type="match status" value="1"/>
</dbReference>
<accession>A0A7M7NG46</accession>
<dbReference type="KEGG" id="spu:115922111"/>
<evidence type="ECO:0000259" key="3">
    <source>
        <dbReference type="PROSITE" id="PS00022"/>
    </source>
</evidence>
<evidence type="ECO:0000256" key="2">
    <source>
        <dbReference type="SAM" id="SignalP"/>
    </source>
</evidence>
<feature type="signal peptide" evidence="2">
    <location>
        <begin position="1"/>
        <end position="21"/>
    </location>
</feature>
<feature type="domain" description="EGF-like" evidence="3 4">
    <location>
        <begin position="275"/>
        <end position="286"/>
    </location>
</feature>
<dbReference type="PROSITE" id="PS01186">
    <property type="entry name" value="EGF_2"/>
    <property type="match status" value="1"/>
</dbReference>
<reference evidence="6" key="1">
    <citation type="submission" date="2015-02" db="EMBL/GenBank/DDBJ databases">
        <title>Genome sequencing for Strongylocentrotus purpuratus.</title>
        <authorList>
            <person name="Murali S."/>
            <person name="Liu Y."/>
            <person name="Vee V."/>
            <person name="English A."/>
            <person name="Wang M."/>
            <person name="Skinner E."/>
            <person name="Han Y."/>
            <person name="Muzny D.M."/>
            <person name="Worley K.C."/>
            <person name="Gibbs R.A."/>
        </authorList>
    </citation>
    <scope>NUCLEOTIDE SEQUENCE</scope>
</reference>
<evidence type="ECO:0000259" key="4">
    <source>
        <dbReference type="PROSITE" id="PS01186"/>
    </source>
</evidence>
<evidence type="ECO:0000256" key="1">
    <source>
        <dbReference type="SAM" id="MobiDB-lite"/>
    </source>
</evidence>
<keyword evidence="6" id="KW-1185">Reference proteome</keyword>
<protein>
    <recommendedName>
        <fullName evidence="3 4">EGF-like domain-containing protein</fullName>
    </recommendedName>
</protein>
<feature type="compositionally biased region" description="Low complexity" evidence="1">
    <location>
        <begin position="155"/>
        <end position="168"/>
    </location>
</feature>
<dbReference type="AlphaFoldDB" id="A0A7M7NG46"/>
<dbReference type="InParanoid" id="A0A7M7NG46"/>
<reference evidence="5" key="2">
    <citation type="submission" date="2021-01" db="UniProtKB">
        <authorList>
            <consortium name="EnsemblMetazoa"/>
        </authorList>
    </citation>
    <scope>IDENTIFICATION</scope>
</reference>
<sequence length="318" mass="35827">MELSLILRTLCNICCIALVAARGTKVYVPLDRKTGQGSSGTVQLVQRGTLSRTPTNVPGSRTHYFPSGQAPIVGQQRPSRVVPRPVVQRPVVQRPVVQRPVVQRPYVTTHRMPIVQQGPVRTRPSAHIPSRTQSRTPVRTSPLGRFPSRTQGNARPTIPRRTPVRTPVRTPPRTPSRTPVRTPVRTPYVSGTQLYSQSRIHSTQQVLTSRQLHVQHGALPKTRTNGVCRYHGYYPIACCTGWKRIVNPLKPWTYSCQPLCKKTCKHGKCVSPGKCECDTGYRGEFCDKGLLWLKDRFSWLWIFIGIVIEQECEYYSSA</sequence>
<name>A0A7M7NG46_STRPU</name>
<dbReference type="EnsemblMetazoa" id="XM_030980190">
    <property type="protein sequence ID" value="XP_030836050"/>
    <property type="gene ID" value="LOC115922111"/>
</dbReference>
<dbReference type="InterPro" id="IPR000742">
    <property type="entry name" value="EGF"/>
</dbReference>
<feature type="region of interest" description="Disordered" evidence="1">
    <location>
        <begin position="119"/>
        <end position="185"/>
    </location>
</feature>
<keyword evidence="2" id="KW-0732">Signal</keyword>
<proteinExistence type="predicted"/>